<name>A0A0S3S9K1_PHAAN</name>
<reference evidence="2 3" key="1">
    <citation type="journal article" date="2015" name="Sci. Rep.">
        <title>The power of single molecule real-time sequencing technology in the de novo assembly of a eukaryotic genome.</title>
        <authorList>
            <person name="Sakai H."/>
            <person name="Naito K."/>
            <person name="Ogiso-Tanaka E."/>
            <person name="Takahashi Y."/>
            <person name="Iseki K."/>
            <person name="Muto C."/>
            <person name="Satou K."/>
            <person name="Teruya K."/>
            <person name="Shiroma A."/>
            <person name="Shimoji M."/>
            <person name="Hirano T."/>
            <person name="Itoh T."/>
            <person name="Kaga A."/>
            <person name="Tomooka N."/>
        </authorList>
    </citation>
    <scope>NUCLEOTIDE SEQUENCE [LARGE SCALE GENOMIC DNA]</scope>
    <source>
        <strain evidence="3">cv. Shumari</strain>
    </source>
</reference>
<keyword evidence="3" id="KW-1185">Reference proteome</keyword>
<organism evidence="2 3">
    <name type="scientific">Vigna angularis var. angularis</name>
    <dbReference type="NCBI Taxonomy" id="157739"/>
    <lineage>
        <taxon>Eukaryota</taxon>
        <taxon>Viridiplantae</taxon>
        <taxon>Streptophyta</taxon>
        <taxon>Embryophyta</taxon>
        <taxon>Tracheophyta</taxon>
        <taxon>Spermatophyta</taxon>
        <taxon>Magnoliopsida</taxon>
        <taxon>eudicotyledons</taxon>
        <taxon>Gunneridae</taxon>
        <taxon>Pentapetalae</taxon>
        <taxon>rosids</taxon>
        <taxon>fabids</taxon>
        <taxon>Fabales</taxon>
        <taxon>Fabaceae</taxon>
        <taxon>Papilionoideae</taxon>
        <taxon>50 kb inversion clade</taxon>
        <taxon>NPAAA clade</taxon>
        <taxon>indigoferoid/millettioid clade</taxon>
        <taxon>Phaseoleae</taxon>
        <taxon>Vigna</taxon>
    </lineage>
</organism>
<feature type="region of interest" description="Disordered" evidence="1">
    <location>
        <begin position="1"/>
        <end position="21"/>
    </location>
</feature>
<protein>
    <submittedName>
        <fullName evidence="2">Uncharacterized protein</fullName>
    </submittedName>
</protein>
<evidence type="ECO:0000313" key="3">
    <source>
        <dbReference type="Proteomes" id="UP000291084"/>
    </source>
</evidence>
<dbReference type="EMBL" id="AP015039">
    <property type="protein sequence ID" value="BAT89537.1"/>
    <property type="molecule type" value="Genomic_DNA"/>
</dbReference>
<proteinExistence type="predicted"/>
<feature type="non-terminal residue" evidence="2">
    <location>
        <position position="1"/>
    </location>
</feature>
<gene>
    <name evidence="2" type="primary">Vigan.06G051300</name>
    <name evidence="2" type="ORF">VIGAN_06051300</name>
</gene>
<evidence type="ECO:0000313" key="2">
    <source>
        <dbReference type="EMBL" id="BAT89537.1"/>
    </source>
</evidence>
<dbReference type="Proteomes" id="UP000291084">
    <property type="component" value="Chromosome 6"/>
</dbReference>
<evidence type="ECO:0000256" key="1">
    <source>
        <dbReference type="SAM" id="MobiDB-lite"/>
    </source>
</evidence>
<feature type="compositionally biased region" description="Polar residues" evidence="1">
    <location>
        <begin position="1"/>
        <end position="17"/>
    </location>
</feature>
<sequence>PISTSRTLNRNPRSASKSELFPSDWPPTATISGIGIVSLNATAAACSRLYASNRDFDSAWLRRLLAFDDGVFDGVKVSEGGVSESATVNDDIVETVTVVWR</sequence>
<accession>A0A0S3S9K1</accession>
<dbReference type="OrthoDB" id="1708094at2759"/>
<dbReference type="AlphaFoldDB" id="A0A0S3S9K1"/>